<dbReference type="EMBL" id="QHLQ01000005">
    <property type="protein sequence ID" value="NIZ60822.1"/>
    <property type="molecule type" value="Genomic_DNA"/>
</dbReference>
<reference evidence="2 3" key="1">
    <citation type="submission" date="2018-05" db="EMBL/GenBank/DDBJ databases">
        <authorList>
            <person name="Zhang Y.-J."/>
        </authorList>
    </citation>
    <scope>NUCLEOTIDE SEQUENCE [LARGE SCALE GENOMIC DNA]</scope>
    <source>
        <strain evidence="2 3">CY04</strain>
    </source>
</reference>
<gene>
    <name evidence="2" type="ORF">DL239_07530</name>
</gene>
<comment type="caution">
    <text evidence="2">The sequence shown here is derived from an EMBL/GenBank/DDBJ whole genome shotgun (WGS) entry which is preliminary data.</text>
</comment>
<dbReference type="RefSeq" id="WP_167683398.1">
    <property type="nucleotide sequence ID" value="NZ_QHLQ01000005.1"/>
</dbReference>
<keyword evidence="3" id="KW-1185">Reference proteome</keyword>
<evidence type="ECO:0000256" key="1">
    <source>
        <dbReference type="SAM" id="Coils"/>
    </source>
</evidence>
<evidence type="ECO:0000313" key="3">
    <source>
        <dbReference type="Proteomes" id="UP001429564"/>
    </source>
</evidence>
<keyword evidence="1" id="KW-0175">Coiled coil</keyword>
<accession>A0ABX0W879</accession>
<dbReference type="Proteomes" id="UP001429564">
    <property type="component" value="Unassembled WGS sequence"/>
</dbReference>
<evidence type="ECO:0000313" key="2">
    <source>
        <dbReference type="EMBL" id="NIZ60822.1"/>
    </source>
</evidence>
<name>A0ABX0W879_9RHOB</name>
<protein>
    <submittedName>
        <fullName evidence="2">Uncharacterized protein</fullName>
    </submittedName>
</protein>
<proteinExistence type="predicted"/>
<organism evidence="2 3">
    <name type="scientific">Parasedimentitalea denitrificans</name>
    <dbReference type="NCBI Taxonomy" id="2211118"/>
    <lineage>
        <taxon>Bacteria</taxon>
        <taxon>Pseudomonadati</taxon>
        <taxon>Pseudomonadota</taxon>
        <taxon>Alphaproteobacteria</taxon>
        <taxon>Rhodobacterales</taxon>
        <taxon>Paracoccaceae</taxon>
        <taxon>Parasedimentitalea</taxon>
    </lineage>
</organism>
<feature type="coiled-coil region" evidence="1">
    <location>
        <begin position="228"/>
        <end position="258"/>
    </location>
</feature>
<sequence length="301" mass="33462">MSKEWDKFQSEFKKLQPGIKKLPVSGATKIHAQLKKTLNKAWDQEDKFRDALGKAQKDGVKSEKLADFMKDKGFKDAHTTWKKAVETHHGEVDQLKAYCSQAAETHGKLTTLQTDIEKYQKKNKGVAPPSKEIEKLPTILKKQIAELKKTKDAIGKLTAPEKLYAVNFKRTVDNILKKSGKSGKISDADLPKLLEDKALKKSVKEASNLVQSITELCDSAVENAPASRKDATTDLKKAKLQIKQLKKLSTNYQNLKKKHPDKIKASKGAKKVLASIKNFASQLTASEKKLKDSEAAVKKAA</sequence>